<feature type="compositionally biased region" description="Low complexity" evidence="1">
    <location>
        <begin position="175"/>
        <end position="188"/>
    </location>
</feature>
<feature type="region of interest" description="Disordered" evidence="1">
    <location>
        <begin position="18"/>
        <end position="51"/>
    </location>
</feature>
<name>A0A8B8U1G3_CAMFR</name>
<dbReference type="RefSeq" id="XP_032347955.1">
    <property type="nucleotide sequence ID" value="XM_032492064.1"/>
</dbReference>
<feature type="region of interest" description="Disordered" evidence="1">
    <location>
        <begin position="175"/>
        <end position="198"/>
    </location>
</feature>
<reference evidence="3" key="1">
    <citation type="submission" date="2025-08" db="UniProtKB">
        <authorList>
            <consortium name="RefSeq"/>
        </authorList>
    </citation>
    <scope>IDENTIFICATION</scope>
    <source>
        <tissue evidence="3">Ear skin</tissue>
    </source>
</reference>
<evidence type="ECO:0000313" key="3">
    <source>
        <dbReference type="RefSeq" id="XP_032347955.1"/>
    </source>
</evidence>
<feature type="compositionally biased region" description="Basic residues" evidence="1">
    <location>
        <begin position="225"/>
        <end position="234"/>
    </location>
</feature>
<feature type="region of interest" description="Disordered" evidence="1">
    <location>
        <begin position="212"/>
        <end position="250"/>
    </location>
</feature>
<feature type="region of interest" description="Disordered" evidence="1">
    <location>
        <begin position="86"/>
        <end position="143"/>
    </location>
</feature>
<evidence type="ECO:0000313" key="2">
    <source>
        <dbReference type="Proteomes" id="UP000694856"/>
    </source>
</evidence>
<gene>
    <name evidence="3" type="primary">LOC116667354</name>
</gene>
<dbReference type="GeneID" id="116667354"/>
<sequence>MPSYGGRGRGVWRSWAAVGESPRGRGGWARGGRSRPGQGSRGAGPEAWAPGAFPAGAVRYRRRRRCCWSRCRCWNSCRDLSMFLSARSPQPRHPAPTQPCSRSLKPTPRASRQAPAANRGQGTPLSNSPPHPSSPHPLPPAVPRLSVVRGRSQSERFPGARGLLRARSFLSQLAPAPSSPRLAAAPGSHSAPSRGPQSLLRPACLRRLAPSCVPAQRATPLPPVSRKRATKRPFRSFSFPNPAASCHANG</sequence>
<dbReference type="KEGG" id="cfr:116667354"/>
<accession>A0A8B8U1G3</accession>
<organism evidence="2 3">
    <name type="scientific">Camelus ferus</name>
    <name type="common">Wild bactrian camel</name>
    <name type="synonym">Camelus bactrianus ferus</name>
    <dbReference type="NCBI Taxonomy" id="419612"/>
    <lineage>
        <taxon>Eukaryota</taxon>
        <taxon>Metazoa</taxon>
        <taxon>Chordata</taxon>
        <taxon>Craniata</taxon>
        <taxon>Vertebrata</taxon>
        <taxon>Euteleostomi</taxon>
        <taxon>Mammalia</taxon>
        <taxon>Eutheria</taxon>
        <taxon>Laurasiatheria</taxon>
        <taxon>Artiodactyla</taxon>
        <taxon>Tylopoda</taxon>
        <taxon>Camelidae</taxon>
        <taxon>Camelus</taxon>
    </lineage>
</organism>
<feature type="compositionally biased region" description="Pro residues" evidence="1">
    <location>
        <begin position="127"/>
        <end position="142"/>
    </location>
</feature>
<dbReference type="Proteomes" id="UP000694856">
    <property type="component" value="Chromosome 11"/>
</dbReference>
<keyword evidence="2" id="KW-1185">Reference proteome</keyword>
<evidence type="ECO:0000256" key="1">
    <source>
        <dbReference type="SAM" id="MobiDB-lite"/>
    </source>
</evidence>
<protein>
    <submittedName>
        <fullName evidence="3">Uncharacterized protein LOC116667354</fullName>
    </submittedName>
</protein>
<dbReference type="AlphaFoldDB" id="A0A8B8U1G3"/>
<proteinExistence type="predicted"/>